<sequence length="477" mass="53675">MDNLLTATFSTRSDADGDPFLAAVNQRGWRVNRNCDDPTCANYDGDTIEVEGICCHPKSAKGVLDEMFNSMSRDNSILDLSRELAKEHGYDEIFHDPQSRVVTFRSPPPTDVRVIVYYTTRTVGTRLLHPRVGMVAQVFCRSVSDEDLRIIFHDPRTHLGYRYQKKKPRGGDEKVDCDEAAVVEDEKMELGRHLAFLDSTIENALGGEVIILKEEREEILESLQSLSSSEESARLWEGQKEKQRAKDELKLELRELRGVNLAWTANLQPFVYDNFASTVISIALGDNLAIAMVYDNGTLSWDGGEMPTDLSNLLYLSRSTLERKRRYHPTYISMGSGGRFYCKFDDGSERYNTNSEMLDDIISNNDVSKCAFGRPGEMAVVLTDGRLLWNFSAPPAFQSAVDVTYEEGGTFIDVTLSPNGFGWFLRGQVGGRETHCFDSTSSAGRAAGLLAQNRKQIKCIYFGDDDETFILRFKDLE</sequence>
<accession>A0A9W7G537</accession>
<evidence type="ECO:0000313" key="1">
    <source>
        <dbReference type="EMBL" id="GMI33411.1"/>
    </source>
</evidence>
<gene>
    <name evidence="1" type="ORF">TrCOL_g5365</name>
</gene>
<organism evidence="1 2">
    <name type="scientific">Triparma columacea</name>
    <dbReference type="NCBI Taxonomy" id="722753"/>
    <lineage>
        <taxon>Eukaryota</taxon>
        <taxon>Sar</taxon>
        <taxon>Stramenopiles</taxon>
        <taxon>Ochrophyta</taxon>
        <taxon>Bolidophyceae</taxon>
        <taxon>Parmales</taxon>
        <taxon>Triparmaceae</taxon>
        <taxon>Triparma</taxon>
    </lineage>
</organism>
<keyword evidence="2" id="KW-1185">Reference proteome</keyword>
<evidence type="ECO:0000313" key="2">
    <source>
        <dbReference type="Proteomes" id="UP001165065"/>
    </source>
</evidence>
<protein>
    <submittedName>
        <fullName evidence="1">Uncharacterized protein</fullName>
    </submittedName>
</protein>
<dbReference type="Proteomes" id="UP001165065">
    <property type="component" value="Unassembled WGS sequence"/>
</dbReference>
<comment type="caution">
    <text evidence="1">The sequence shown here is derived from an EMBL/GenBank/DDBJ whole genome shotgun (WGS) entry which is preliminary data.</text>
</comment>
<dbReference type="AlphaFoldDB" id="A0A9W7G537"/>
<dbReference type="OrthoDB" id="509720at2759"/>
<reference evidence="2" key="1">
    <citation type="journal article" date="2023" name="Commun. Biol.">
        <title>Genome analysis of Parmales, the sister group of diatoms, reveals the evolutionary specialization of diatoms from phago-mixotrophs to photoautotrophs.</title>
        <authorList>
            <person name="Ban H."/>
            <person name="Sato S."/>
            <person name="Yoshikawa S."/>
            <person name="Yamada K."/>
            <person name="Nakamura Y."/>
            <person name="Ichinomiya M."/>
            <person name="Sato N."/>
            <person name="Blanc-Mathieu R."/>
            <person name="Endo H."/>
            <person name="Kuwata A."/>
            <person name="Ogata H."/>
        </authorList>
    </citation>
    <scope>NUCLEOTIDE SEQUENCE [LARGE SCALE GENOMIC DNA]</scope>
</reference>
<name>A0A9W7G537_9STRA</name>
<proteinExistence type="predicted"/>
<dbReference type="EMBL" id="BRYA01000031">
    <property type="protein sequence ID" value="GMI33411.1"/>
    <property type="molecule type" value="Genomic_DNA"/>
</dbReference>